<sequence length="104" mass="11720">MRKFKTIRPKTKKRIQVTQPEVMYGTLQPITILINEDSTPLNEVVIKQDSPLVVDTNLLPLPKYECGVLSPISDRGYESIDSPQSSSDIDSWDQSVSELFPSLI</sequence>
<organism evidence="2 3">
    <name type="scientific">Rhynchophorus ferrugineus</name>
    <name type="common">Red palm weevil</name>
    <name type="synonym">Curculio ferrugineus</name>
    <dbReference type="NCBI Taxonomy" id="354439"/>
    <lineage>
        <taxon>Eukaryota</taxon>
        <taxon>Metazoa</taxon>
        <taxon>Ecdysozoa</taxon>
        <taxon>Arthropoda</taxon>
        <taxon>Hexapoda</taxon>
        <taxon>Insecta</taxon>
        <taxon>Pterygota</taxon>
        <taxon>Neoptera</taxon>
        <taxon>Endopterygota</taxon>
        <taxon>Coleoptera</taxon>
        <taxon>Polyphaga</taxon>
        <taxon>Cucujiformia</taxon>
        <taxon>Curculionidae</taxon>
        <taxon>Dryophthorinae</taxon>
        <taxon>Rhynchophorus</taxon>
    </lineage>
</organism>
<protein>
    <submittedName>
        <fullName evidence="2">Uncharacterized protein</fullName>
    </submittedName>
</protein>
<feature type="compositionally biased region" description="Low complexity" evidence="1">
    <location>
        <begin position="79"/>
        <end position="97"/>
    </location>
</feature>
<gene>
    <name evidence="2" type="ORF">GWI33_000081</name>
</gene>
<proteinExistence type="predicted"/>
<evidence type="ECO:0000256" key="1">
    <source>
        <dbReference type="SAM" id="MobiDB-lite"/>
    </source>
</evidence>
<feature type="region of interest" description="Disordered" evidence="1">
    <location>
        <begin position="73"/>
        <end position="104"/>
    </location>
</feature>
<dbReference type="Proteomes" id="UP000625711">
    <property type="component" value="Unassembled WGS sequence"/>
</dbReference>
<comment type="caution">
    <text evidence="2">The sequence shown here is derived from an EMBL/GenBank/DDBJ whole genome shotgun (WGS) entry which is preliminary data.</text>
</comment>
<accession>A0A834J3S6</accession>
<keyword evidence="3" id="KW-1185">Reference proteome</keyword>
<reference evidence="2" key="1">
    <citation type="submission" date="2020-08" db="EMBL/GenBank/DDBJ databases">
        <title>Genome sequencing and assembly of the red palm weevil Rhynchophorus ferrugineus.</title>
        <authorList>
            <person name="Dias G.B."/>
            <person name="Bergman C.M."/>
            <person name="Manee M."/>
        </authorList>
    </citation>
    <scope>NUCLEOTIDE SEQUENCE</scope>
    <source>
        <strain evidence="2">AA-2017</strain>
        <tissue evidence="2">Whole larva</tissue>
    </source>
</reference>
<evidence type="ECO:0000313" key="3">
    <source>
        <dbReference type="Proteomes" id="UP000625711"/>
    </source>
</evidence>
<dbReference type="EMBL" id="JAACXV010000001">
    <property type="protein sequence ID" value="KAF7288027.1"/>
    <property type="molecule type" value="Genomic_DNA"/>
</dbReference>
<evidence type="ECO:0000313" key="2">
    <source>
        <dbReference type="EMBL" id="KAF7288027.1"/>
    </source>
</evidence>
<dbReference type="AlphaFoldDB" id="A0A834J3S6"/>
<name>A0A834J3S6_RHYFE</name>